<dbReference type="STRING" id="535722.E4V6A2"/>
<dbReference type="VEuPathDB" id="FungiDB:MGYG_08296"/>
<dbReference type="OrthoDB" id="5979581at2759"/>
<keyword evidence="2" id="KW-0418">Kinase</keyword>
<dbReference type="SUPFAM" id="SSF56112">
    <property type="entry name" value="Protein kinase-like (PK-like)"/>
    <property type="match status" value="1"/>
</dbReference>
<dbReference type="Gene3D" id="1.10.510.10">
    <property type="entry name" value="Transferase(Phosphotransferase) domain 1"/>
    <property type="match status" value="1"/>
</dbReference>
<feature type="compositionally biased region" description="Basic and acidic residues" evidence="1">
    <location>
        <begin position="1"/>
        <end position="12"/>
    </location>
</feature>
<keyword evidence="3" id="KW-1185">Reference proteome</keyword>
<dbReference type="eggNOG" id="KOG1290">
    <property type="taxonomic scope" value="Eukaryota"/>
</dbReference>
<accession>E4V6A2</accession>
<gene>
    <name evidence="2" type="ORF">MGYG_08296</name>
</gene>
<evidence type="ECO:0000313" key="2">
    <source>
        <dbReference type="EMBL" id="EFR05285.1"/>
    </source>
</evidence>
<protein>
    <submittedName>
        <fullName evidence="2">Kinase dsk1</fullName>
    </submittedName>
</protein>
<dbReference type="OMA" id="IRINEFF"/>
<feature type="region of interest" description="Disordered" evidence="1">
    <location>
        <begin position="1"/>
        <end position="22"/>
    </location>
</feature>
<dbReference type="RefSeq" id="XP_003169392.1">
    <property type="nucleotide sequence ID" value="XM_003169344.1"/>
</dbReference>
<sequence length="149" mass="16635">MPGGVEHLEDIQPRYLSRSGSDSRGPMDIWNIFEGGSLFSGQDPESQSYRGRAHLAEMIQLLGPPPPDFVAKGNLSEFCADVAVGDRIPLEKRETTLEGQDKASFLRLMEKMLQWDPAKRSSAKELLEDEWISTSSIRYGRRGLGCTFS</sequence>
<dbReference type="InParanoid" id="E4V6A2"/>
<dbReference type="GeneID" id="10024622"/>
<name>E4V6A2_ARTGP</name>
<dbReference type="AlphaFoldDB" id="E4V6A2"/>
<dbReference type="InterPro" id="IPR011009">
    <property type="entry name" value="Kinase-like_dom_sf"/>
</dbReference>
<evidence type="ECO:0000313" key="3">
    <source>
        <dbReference type="Proteomes" id="UP000002669"/>
    </source>
</evidence>
<dbReference type="Proteomes" id="UP000002669">
    <property type="component" value="Unassembled WGS sequence"/>
</dbReference>
<organism evidence="3">
    <name type="scientific">Arthroderma gypseum (strain ATCC MYA-4604 / CBS 118893)</name>
    <name type="common">Microsporum gypseum</name>
    <dbReference type="NCBI Taxonomy" id="535722"/>
    <lineage>
        <taxon>Eukaryota</taxon>
        <taxon>Fungi</taxon>
        <taxon>Dikarya</taxon>
        <taxon>Ascomycota</taxon>
        <taxon>Pezizomycotina</taxon>
        <taxon>Eurotiomycetes</taxon>
        <taxon>Eurotiomycetidae</taxon>
        <taxon>Onygenales</taxon>
        <taxon>Arthrodermataceae</taxon>
        <taxon>Nannizzia</taxon>
    </lineage>
</organism>
<dbReference type="EMBL" id="DS989830">
    <property type="protein sequence ID" value="EFR05285.1"/>
    <property type="molecule type" value="Genomic_DNA"/>
</dbReference>
<dbReference type="HOGENOM" id="CLU_000288_81_11_1"/>
<reference evidence="3" key="1">
    <citation type="journal article" date="2012" name="MBio">
        <title>Comparative genome analysis of Trichophyton rubrum and related dermatophytes reveals candidate genes involved in infection.</title>
        <authorList>
            <person name="Martinez D.A."/>
            <person name="Oliver B.G."/>
            <person name="Graeser Y."/>
            <person name="Goldberg J.M."/>
            <person name="Li W."/>
            <person name="Martinez-Rossi N.M."/>
            <person name="Monod M."/>
            <person name="Shelest E."/>
            <person name="Barton R.C."/>
            <person name="Birch E."/>
            <person name="Brakhage A.A."/>
            <person name="Chen Z."/>
            <person name="Gurr S.J."/>
            <person name="Heiman D."/>
            <person name="Heitman J."/>
            <person name="Kosti I."/>
            <person name="Rossi A."/>
            <person name="Saif S."/>
            <person name="Samalova M."/>
            <person name="Saunders C.W."/>
            <person name="Shea T."/>
            <person name="Summerbell R.C."/>
            <person name="Xu J."/>
            <person name="Young S."/>
            <person name="Zeng Q."/>
            <person name="Birren B.W."/>
            <person name="Cuomo C.A."/>
            <person name="White T.C."/>
        </authorList>
    </citation>
    <scope>NUCLEOTIDE SEQUENCE [LARGE SCALE GENOMIC DNA]</scope>
    <source>
        <strain evidence="3">ATCC MYA-4604 / CBS 118893</strain>
    </source>
</reference>
<evidence type="ECO:0000256" key="1">
    <source>
        <dbReference type="SAM" id="MobiDB-lite"/>
    </source>
</evidence>
<dbReference type="GO" id="GO:0016301">
    <property type="term" value="F:kinase activity"/>
    <property type="evidence" value="ECO:0007669"/>
    <property type="project" value="UniProtKB-KW"/>
</dbReference>
<proteinExistence type="predicted"/>
<keyword evidence="2" id="KW-0808">Transferase</keyword>